<evidence type="ECO:0000256" key="2">
    <source>
        <dbReference type="PROSITE-ProRule" id="PRU00703"/>
    </source>
</evidence>
<evidence type="ECO:0000313" key="5">
    <source>
        <dbReference type="Proteomes" id="UP001057580"/>
    </source>
</evidence>
<accession>A0A9E7R5B5</accession>
<dbReference type="PANTHER" id="PTHR43080:SF2">
    <property type="entry name" value="CBS DOMAIN-CONTAINING PROTEIN"/>
    <property type="match status" value="1"/>
</dbReference>
<dbReference type="EMBL" id="CP104003">
    <property type="protein sequence ID" value="UWM56084.1"/>
    <property type="molecule type" value="Genomic_DNA"/>
</dbReference>
<sequence length="147" mass="15456">MSDEEIDTPVSEVMTTPVQTVAAETTVAEAARTLAAAGIGSLIVGEDRIEGIVTESDVVESVADARDPAETTVAELMTDPVVTIGPDETVRVAGERMGHNGVKKLPVAEEGRAVGIITTTDLALYLPRYQVGMTAQPEPDMSKGEFE</sequence>
<proteinExistence type="predicted"/>
<dbReference type="Gene3D" id="3.10.580.10">
    <property type="entry name" value="CBS-domain"/>
    <property type="match status" value="1"/>
</dbReference>
<dbReference type="SMART" id="SM00116">
    <property type="entry name" value="CBS"/>
    <property type="match status" value="2"/>
</dbReference>
<organism evidence="4 5">
    <name type="scientific">Salinirubellus salinus</name>
    <dbReference type="NCBI Taxonomy" id="1364945"/>
    <lineage>
        <taxon>Archaea</taxon>
        <taxon>Methanobacteriati</taxon>
        <taxon>Methanobacteriota</taxon>
        <taxon>Stenosarchaea group</taxon>
        <taxon>Halobacteria</taxon>
        <taxon>Halobacteriales</taxon>
        <taxon>Natronomonadaceae</taxon>
        <taxon>Salinirubellus</taxon>
    </lineage>
</organism>
<dbReference type="Proteomes" id="UP001057580">
    <property type="component" value="Chromosome"/>
</dbReference>
<dbReference type="RefSeq" id="WP_260595204.1">
    <property type="nucleotide sequence ID" value="NZ_CP104003.1"/>
</dbReference>
<dbReference type="GeneID" id="74942211"/>
<protein>
    <submittedName>
        <fullName evidence="4">CBS domain-containing protein</fullName>
    </submittedName>
</protein>
<dbReference type="KEGG" id="ssai:N0B31_07275"/>
<dbReference type="InterPro" id="IPR046342">
    <property type="entry name" value="CBS_dom_sf"/>
</dbReference>
<evidence type="ECO:0000313" key="4">
    <source>
        <dbReference type="EMBL" id="UWM56084.1"/>
    </source>
</evidence>
<dbReference type="PROSITE" id="PS51371">
    <property type="entry name" value="CBS"/>
    <property type="match status" value="2"/>
</dbReference>
<feature type="domain" description="CBS" evidence="3">
    <location>
        <begin position="14"/>
        <end position="68"/>
    </location>
</feature>
<name>A0A9E7R5B5_9EURY</name>
<dbReference type="InterPro" id="IPR000644">
    <property type="entry name" value="CBS_dom"/>
</dbReference>
<evidence type="ECO:0000256" key="1">
    <source>
        <dbReference type="ARBA" id="ARBA00023122"/>
    </source>
</evidence>
<dbReference type="AlphaFoldDB" id="A0A9E7R5B5"/>
<gene>
    <name evidence="4" type="ORF">N0B31_07275</name>
</gene>
<evidence type="ECO:0000259" key="3">
    <source>
        <dbReference type="PROSITE" id="PS51371"/>
    </source>
</evidence>
<dbReference type="InterPro" id="IPR051257">
    <property type="entry name" value="Diverse_CBS-Domain"/>
</dbReference>
<feature type="domain" description="CBS" evidence="3">
    <location>
        <begin position="77"/>
        <end position="133"/>
    </location>
</feature>
<keyword evidence="1 2" id="KW-0129">CBS domain</keyword>
<dbReference type="PANTHER" id="PTHR43080">
    <property type="entry name" value="CBS DOMAIN-CONTAINING PROTEIN CBSX3, MITOCHONDRIAL"/>
    <property type="match status" value="1"/>
</dbReference>
<dbReference type="SUPFAM" id="SSF54631">
    <property type="entry name" value="CBS-domain pair"/>
    <property type="match status" value="1"/>
</dbReference>
<keyword evidence="5" id="KW-1185">Reference proteome</keyword>
<dbReference type="Pfam" id="PF00571">
    <property type="entry name" value="CBS"/>
    <property type="match status" value="2"/>
</dbReference>
<reference evidence="4" key="1">
    <citation type="submission" date="2022-09" db="EMBL/GenBank/DDBJ databases">
        <title>Diverse halophilic archaea isolated from saline environments.</title>
        <authorList>
            <person name="Cui H.-L."/>
        </authorList>
    </citation>
    <scope>NUCLEOTIDE SEQUENCE</scope>
    <source>
        <strain evidence="4">ZS-35-S2</strain>
    </source>
</reference>